<protein>
    <submittedName>
        <fullName evidence="1">Uncharacterized protein</fullName>
    </submittedName>
</protein>
<evidence type="ECO:0000313" key="1">
    <source>
        <dbReference type="EMBL" id="DAE06839.1"/>
    </source>
</evidence>
<reference evidence="1" key="1">
    <citation type="journal article" date="2021" name="Proc. Natl. Acad. Sci. U.S.A.">
        <title>A Catalog of Tens of Thousands of Viruses from Human Metagenomes Reveals Hidden Associations with Chronic Diseases.</title>
        <authorList>
            <person name="Tisza M.J."/>
            <person name="Buck C.B."/>
        </authorList>
    </citation>
    <scope>NUCLEOTIDE SEQUENCE</scope>
    <source>
        <strain evidence="1">CtXBp18</strain>
    </source>
</reference>
<sequence>MTQKLMFGGEEMPTPFSVSITNEKIWSDNAGRTADCTMVGDIRAIKKTIKMQWAHLTGEQTAAINRYISNVDRAFFTVTLLDEEMNAVTKTVYAGSPAYEAWGWDERRQLCKTLNVDLIEQ</sequence>
<name>A0A8S5PI00_9CAUD</name>
<organism evidence="1">
    <name type="scientific">Siphoviridae sp. ctXBp18</name>
    <dbReference type="NCBI Taxonomy" id="2825541"/>
    <lineage>
        <taxon>Viruses</taxon>
        <taxon>Duplodnaviria</taxon>
        <taxon>Heunggongvirae</taxon>
        <taxon>Uroviricota</taxon>
        <taxon>Caudoviricetes</taxon>
    </lineage>
</organism>
<dbReference type="EMBL" id="BK015442">
    <property type="protein sequence ID" value="DAE06839.1"/>
    <property type="molecule type" value="Genomic_DNA"/>
</dbReference>
<proteinExistence type="predicted"/>
<accession>A0A8S5PI00</accession>